<keyword evidence="9" id="KW-0479">Metal-binding</keyword>
<keyword evidence="15 23" id="KW-0175">Coiled coil</keyword>
<keyword evidence="16" id="KW-0943">RNA-mediated gene silencing</keyword>
<evidence type="ECO:0000256" key="14">
    <source>
        <dbReference type="ARBA" id="ARBA00022884"/>
    </source>
</evidence>
<evidence type="ECO:0000256" key="16">
    <source>
        <dbReference type="ARBA" id="ARBA00023158"/>
    </source>
</evidence>
<comment type="catalytic activity">
    <reaction evidence="1">
        <text>S-ubiquitinyl-[E2 ubiquitin-conjugating enzyme]-L-cysteine + [acceptor protein]-L-lysine = [E2 ubiquitin-conjugating enzyme]-L-cysteine + N(6)-ubiquitinyl-[acceptor protein]-L-lysine.</text>
        <dbReference type="EC" id="2.3.2.27"/>
    </reaction>
</comment>
<evidence type="ECO:0000256" key="15">
    <source>
        <dbReference type="ARBA" id="ARBA00023054"/>
    </source>
</evidence>
<dbReference type="SUPFAM" id="SSF81296">
    <property type="entry name" value="E set domains"/>
    <property type="match status" value="1"/>
</dbReference>
<dbReference type="FunFam" id="2.120.10.30:FF:000025">
    <property type="entry name" value="E3 ubiquitin-protein ligase TRIM71"/>
    <property type="match status" value="1"/>
</dbReference>
<keyword evidence="11" id="KW-0863">Zinc-finger</keyword>
<dbReference type="EC" id="2.3.2.27" evidence="5"/>
<comment type="pathway">
    <text evidence="3">Protein modification; protein ubiquitination.</text>
</comment>
<dbReference type="SUPFAM" id="SSF101898">
    <property type="entry name" value="NHL repeat"/>
    <property type="match status" value="1"/>
</dbReference>
<evidence type="ECO:0000256" key="21">
    <source>
        <dbReference type="PROSITE-ProRule" id="PRU00087"/>
    </source>
</evidence>
<dbReference type="GO" id="GO:0000209">
    <property type="term" value="P:protein polyubiquitination"/>
    <property type="evidence" value="ECO:0007669"/>
    <property type="project" value="TreeGrafter"/>
</dbReference>
<dbReference type="GO" id="GO:0061630">
    <property type="term" value="F:ubiquitin protein ligase activity"/>
    <property type="evidence" value="ECO:0007669"/>
    <property type="project" value="UniProtKB-EC"/>
</dbReference>
<dbReference type="Pfam" id="PF01436">
    <property type="entry name" value="NHL"/>
    <property type="match status" value="6"/>
</dbReference>
<evidence type="ECO:0000256" key="3">
    <source>
        <dbReference type="ARBA" id="ARBA00004906"/>
    </source>
</evidence>
<dbReference type="PROSITE" id="PS51125">
    <property type="entry name" value="NHL"/>
    <property type="match status" value="6"/>
</dbReference>
<reference evidence="24" key="1">
    <citation type="submission" date="2020-11" db="EMBL/GenBank/DDBJ databases">
        <authorList>
            <person name="Tran Van P."/>
        </authorList>
    </citation>
    <scope>NUCLEOTIDE SEQUENCE</scope>
</reference>
<feature type="coiled-coil region" evidence="23">
    <location>
        <begin position="163"/>
        <end position="190"/>
    </location>
</feature>
<dbReference type="SMART" id="SM00557">
    <property type="entry name" value="IG_FLMN"/>
    <property type="match status" value="1"/>
</dbReference>
<protein>
    <recommendedName>
        <fullName evidence="17">E3 ubiquitin-protein ligase TRIM71</fullName>
        <ecNumber evidence="5">2.3.2.27</ecNumber>
    </recommendedName>
    <alternativeName>
        <fullName evidence="20">Protein lin-41 homolog</fullName>
    </alternativeName>
    <alternativeName>
        <fullName evidence="18">RING-type E3 ubiquitin transferase TRIM71</fullName>
    </alternativeName>
    <alternativeName>
        <fullName evidence="19">Tripartite motif-containing protein 71</fullName>
    </alternativeName>
</protein>
<keyword evidence="12" id="KW-0833">Ubl conjugation pathway</keyword>
<evidence type="ECO:0000256" key="4">
    <source>
        <dbReference type="ARBA" id="ARBA00008518"/>
    </source>
</evidence>
<evidence type="ECO:0000256" key="1">
    <source>
        <dbReference type="ARBA" id="ARBA00000900"/>
    </source>
</evidence>
<keyword evidence="7" id="KW-0963">Cytoplasm</keyword>
<evidence type="ECO:0000256" key="11">
    <source>
        <dbReference type="ARBA" id="ARBA00022771"/>
    </source>
</evidence>
<feature type="repeat" description="NHL" evidence="22">
    <location>
        <begin position="413"/>
        <end position="456"/>
    </location>
</feature>
<evidence type="ECO:0000256" key="8">
    <source>
        <dbReference type="ARBA" id="ARBA00022679"/>
    </source>
</evidence>
<feature type="repeat" description="NHL" evidence="22">
    <location>
        <begin position="566"/>
        <end position="599"/>
    </location>
</feature>
<feature type="repeat" description="NHL" evidence="22">
    <location>
        <begin position="507"/>
        <end position="550"/>
    </location>
</feature>
<evidence type="ECO:0000256" key="2">
    <source>
        <dbReference type="ARBA" id="ARBA00004201"/>
    </source>
</evidence>
<dbReference type="InterPro" id="IPR001258">
    <property type="entry name" value="NHL_repeat"/>
</dbReference>
<dbReference type="GO" id="GO:0035198">
    <property type="term" value="F:miRNA binding"/>
    <property type="evidence" value="ECO:0007669"/>
    <property type="project" value="UniProtKB-ARBA"/>
</dbReference>
<dbReference type="AlphaFoldDB" id="A0A7R9F1Z3"/>
<evidence type="ECO:0000256" key="17">
    <source>
        <dbReference type="ARBA" id="ARBA00040205"/>
    </source>
</evidence>
<dbReference type="Pfam" id="PF00630">
    <property type="entry name" value="Filamin"/>
    <property type="match status" value="1"/>
</dbReference>
<keyword evidence="14" id="KW-0694">RNA-binding</keyword>
<evidence type="ECO:0000313" key="24">
    <source>
        <dbReference type="EMBL" id="CAD7444349.1"/>
    </source>
</evidence>
<evidence type="ECO:0000256" key="20">
    <source>
        <dbReference type="ARBA" id="ARBA00043228"/>
    </source>
</evidence>
<feature type="repeat" description="NHL" evidence="22">
    <location>
        <begin position="460"/>
        <end position="503"/>
    </location>
</feature>
<dbReference type="InterPro" id="IPR013783">
    <property type="entry name" value="Ig-like_fold"/>
</dbReference>
<dbReference type="Gene3D" id="2.120.10.30">
    <property type="entry name" value="TolB, C-terminal domain"/>
    <property type="match status" value="3"/>
</dbReference>
<keyword evidence="13" id="KW-0862">Zinc</keyword>
<proteinExistence type="inferred from homology"/>
<feature type="repeat" description="NHL" evidence="22">
    <location>
        <begin position="603"/>
        <end position="646"/>
    </location>
</feature>
<dbReference type="FunFam" id="2.120.10.30:FF:000080">
    <property type="entry name" value="E3 ubiquitin-protein ligase TRIM71"/>
    <property type="match status" value="1"/>
</dbReference>
<feature type="repeat" description="NHL" evidence="22">
    <location>
        <begin position="652"/>
        <end position="688"/>
    </location>
</feature>
<dbReference type="EMBL" id="OD566602">
    <property type="protein sequence ID" value="CAD7444349.1"/>
    <property type="molecule type" value="Genomic_DNA"/>
</dbReference>
<gene>
    <name evidence="24" type="ORF">TBIB3V08_LOCUS6729</name>
</gene>
<evidence type="ECO:0000256" key="10">
    <source>
        <dbReference type="ARBA" id="ARBA00022737"/>
    </source>
</evidence>
<comment type="similarity">
    <text evidence="4">Belongs to the TRIM/RBCC family.</text>
</comment>
<dbReference type="InterPro" id="IPR001298">
    <property type="entry name" value="Filamin/ABP280_rpt"/>
</dbReference>
<dbReference type="GO" id="GO:0043161">
    <property type="term" value="P:proteasome-mediated ubiquitin-dependent protein catabolic process"/>
    <property type="evidence" value="ECO:0007669"/>
    <property type="project" value="TreeGrafter"/>
</dbReference>
<evidence type="ECO:0000256" key="19">
    <source>
        <dbReference type="ARBA" id="ARBA00042007"/>
    </source>
</evidence>
<dbReference type="PANTHER" id="PTHR24104:SF48">
    <property type="entry name" value="PROTEIN WECH"/>
    <property type="match status" value="1"/>
</dbReference>
<comment type="subcellular location">
    <subcellularLocation>
        <location evidence="2">Cytoplasm</location>
        <location evidence="2">P-body</location>
    </subcellularLocation>
</comment>
<organism evidence="24">
    <name type="scientific">Timema bartmani</name>
    <dbReference type="NCBI Taxonomy" id="61472"/>
    <lineage>
        <taxon>Eukaryota</taxon>
        <taxon>Metazoa</taxon>
        <taxon>Ecdysozoa</taxon>
        <taxon>Arthropoda</taxon>
        <taxon>Hexapoda</taxon>
        <taxon>Insecta</taxon>
        <taxon>Pterygota</taxon>
        <taxon>Neoptera</taxon>
        <taxon>Polyneoptera</taxon>
        <taxon>Phasmatodea</taxon>
        <taxon>Timematodea</taxon>
        <taxon>Timematoidea</taxon>
        <taxon>Timematidae</taxon>
        <taxon>Timema</taxon>
    </lineage>
</organism>
<dbReference type="InterPro" id="IPR017868">
    <property type="entry name" value="Filamin/ABP280_repeat-like"/>
</dbReference>
<evidence type="ECO:0000256" key="5">
    <source>
        <dbReference type="ARBA" id="ARBA00012483"/>
    </source>
</evidence>
<evidence type="ECO:0000256" key="6">
    <source>
        <dbReference type="ARBA" id="ARBA00022473"/>
    </source>
</evidence>
<sequence>MNPASYRRPCSIYEPSQLLTAAIFTNKQHKMKAAFSDLRRDVKLNGMGPPSLSNGLSHLHQSLSPASDNFIADLLQAVTCEPDPHHPPCAVCGATPSSRCRDCHQLLCDDCVNVHQRARLTKDHFIARLDSFYLCDSPDGARASALGLLGDANSGALAVKEGIERVKMMEDAVERRAQQVTQEVRSTTQQFLLALQERERTLLGHVEQVRAVKVKELHAQLDSLHLAQTRLGRTQQSLNEALEVGTGLELLCIKEKASLELKQVRVVRGPLHPVEDDQIAFCQPDTMLFHAVAGMGSVRSSACAATSVVTGKGLVHALRGRVAYFTVCTKDHLGEVRGTGRERVAAVLVSPRGTAVHVEINDRGDGLYILSYCPKVDGQHTLHVTIRDLPILGSPFLVNVRSPRIYTGISRPLFTFGGEGTEDGKLCRPWGVCTDKEGNIIVADRSNNRIQIFQPNGLFLMKFGCNGSEPGQFARPAGVDTDPHGRIVVADKDNHRIQVFTGMGIFLFMFGEHGSKNGQFNYPWDVAVNSEGMIVVSDTRNHRIQLFAPDGTFLNKYGFEMTANMWKHFDCPRGVCFNQDGDITITDFNNHRLVTVNMTTRRAQCLGMEGSGLKQFLRPQGVVVDEEGHIIVADSRNHRIQIFEPNGGFLWQFGSHGKGLDQMDRPSGLCLSPDGKIIVVDFGNHRIHMILHISCAESNKIP</sequence>
<accession>A0A7R9F1Z3</accession>
<evidence type="ECO:0000256" key="9">
    <source>
        <dbReference type="ARBA" id="ARBA00022723"/>
    </source>
</evidence>
<dbReference type="FunFam" id="2.120.10.30:FF:000013">
    <property type="entry name" value="E3 ubiquitin-protein ligase TRIM71"/>
    <property type="match status" value="1"/>
</dbReference>
<dbReference type="GO" id="GO:0031047">
    <property type="term" value="P:regulatory ncRNA-mediated gene silencing"/>
    <property type="evidence" value="ECO:0007669"/>
    <property type="project" value="UniProtKB-KW"/>
</dbReference>
<dbReference type="GO" id="GO:0008270">
    <property type="term" value="F:zinc ion binding"/>
    <property type="evidence" value="ECO:0007669"/>
    <property type="project" value="UniProtKB-KW"/>
</dbReference>
<dbReference type="InterPro" id="IPR050952">
    <property type="entry name" value="TRIM-NHL_E3_ligases"/>
</dbReference>
<evidence type="ECO:0000256" key="22">
    <source>
        <dbReference type="PROSITE-ProRule" id="PRU00504"/>
    </source>
</evidence>
<evidence type="ECO:0000256" key="12">
    <source>
        <dbReference type="ARBA" id="ARBA00022786"/>
    </source>
</evidence>
<dbReference type="InterPro" id="IPR014756">
    <property type="entry name" value="Ig_E-set"/>
</dbReference>
<evidence type="ECO:0000256" key="18">
    <source>
        <dbReference type="ARBA" id="ARBA00041679"/>
    </source>
</evidence>
<dbReference type="Gene3D" id="2.60.40.10">
    <property type="entry name" value="Immunoglobulins"/>
    <property type="match status" value="1"/>
</dbReference>
<dbReference type="InterPro" id="IPR011042">
    <property type="entry name" value="6-blade_b-propeller_TolB-like"/>
</dbReference>
<dbReference type="GO" id="GO:0000932">
    <property type="term" value="C:P-body"/>
    <property type="evidence" value="ECO:0007669"/>
    <property type="project" value="UniProtKB-SubCell"/>
</dbReference>
<evidence type="ECO:0000256" key="23">
    <source>
        <dbReference type="SAM" id="Coils"/>
    </source>
</evidence>
<evidence type="ECO:0000256" key="13">
    <source>
        <dbReference type="ARBA" id="ARBA00022833"/>
    </source>
</evidence>
<keyword evidence="6" id="KW-0217">Developmental protein</keyword>
<keyword evidence="10" id="KW-0677">Repeat</keyword>
<dbReference type="PROSITE" id="PS50194">
    <property type="entry name" value="FILAMIN_REPEAT"/>
    <property type="match status" value="1"/>
</dbReference>
<keyword evidence="8" id="KW-0808">Transferase</keyword>
<feature type="repeat" description="Filamin" evidence="21">
    <location>
        <begin position="299"/>
        <end position="400"/>
    </location>
</feature>
<evidence type="ECO:0000256" key="7">
    <source>
        <dbReference type="ARBA" id="ARBA00022490"/>
    </source>
</evidence>
<dbReference type="PANTHER" id="PTHR24104">
    <property type="entry name" value="E3 UBIQUITIN-PROTEIN LIGASE NHLRC1-RELATED"/>
    <property type="match status" value="1"/>
</dbReference>
<name>A0A7R9F1Z3_9NEOP</name>
<dbReference type="CDD" id="cd14954">
    <property type="entry name" value="NHL_TRIM71_like"/>
    <property type="match status" value="1"/>
</dbReference>
<dbReference type="GO" id="GO:0017148">
    <property type="term" value="P:negative regulation of translation"/>
    <property type="evidence" value="ECO:0007669"/>
    <property type="project" value="UniProtKB-ARBA"/>
</dbReference>